<proteinExistence type="predicted"/>
<gene>
    <name evidence="1" type="ORF">ACJMK2_031655</name>
</gene>
<dbReference type="Gene3D" id="2.60.40.10">
    <property type="entry name" value="Immunoglobulins"/>
    <property type="match status" value="1"/>
</dbReference>
<comment type="caution">
    <text evidence="1">The sequence shown here is derived from an EMBL/GenBank/DDBJ whole genome shotgun (WGS) entry which is preliminary data.</text>
</comment>
<protein>
    <recommendedName>
        <fullName evidence="3">Rhamnogalacturonan lyase domain-containing protein</fullName>
    </recommendedName>
</protein>
<evidence type="ECO:0008006" key="3">
    <source>
        <dbReference type="Google" id="ProtNLM"/>
    </source>
</evidence>
<name>A0ABD3X000_SINWO</name>
<dbReference type="SUPFAM" id="SSF48726">
    <property type="entry name" value="Immunoglobulin"/>
    <property type="match status" value="1"/>
</dbReference>
<dbReference type="EMBL" id="JBJQND010000004">
    <property type="protein sequence ID" value="KAL3879357.1"/>
    <property type="molecule type" value="Genomic_DNA"/>
</dbReference>
<dbReference type="InterPro" id="IPR036179">
    <property type="entry name" value="Ig-like_dom_sf"/>
</dbReference>
<evidence type="ECO:0000313" key="2">
    <source>
        <dbReference type="Proteomes" id="UP001634394"/>
    </source>
</evidence>
<evidence type="ECO:0000313" key="1">
    <source>
        <dbReference type="EMBL" id="KAL3879357.1"/>
    </source>
</evidence>
<keyword evidence="2" id="KW-1185">Reference proteome</keyword>
<organism evidence="1 2">
    <name type="scientific">Sinanodonta woodiana</name>
    <name type="common">Chinese pond mussel</name>
    <name type="synonym">Anodonta woodiana</name>
    <dbReference type="NCBI Taxonomy" id="1069815"/>
    <lineage>
        <taxon>Eukaryota</taxon>
        <taxon>Metazoa</taxon>
        <taxon>Spiralia</taxon>
        <taxon>Lophotrochozoa</taxon>
        <taxon>Mollusca</taxon>
        <taxon>Bivalvia</taxon>
        <taxon>Autobranchia</taxon>
        <taxon>Heteroconchia</taxon>
        <taxon>Palaeoheterodonta</taxon>
        <taxon>Unionida</taxon>
        <taxon>Unionoidea</taxon>
        <taxon>Unionidae</taxon>
        <taxon>Unioninae</taxon>
        <taxon>Sinanodonta</taxon>
    </lineage>
</organism>
<dbReference type="Proteomes" id="UP001634394">
    <property type="component" value="Unassembled WGS sequence"/>
</dbReference>
<sequence>MYKITIVNVSQRDAGLYKVATGRDETEMWFFSIEDSPTCAVVGDNINIGWFYNRQGMNRTLRVIHPNQGVMMLVNQTNYPQIKSNFQHRLLYNGNTLQSFMSFTLLNVRQSDAGLYVIETLHGNIIPGSKELDVEGKNGNFILLTKIVYTMYK</sequence>
<dbReference type="InterPro" id="IPR013783">
    <property type="entry name" value="Ig-like_fold"/>
</dbReference>
<reference evidence="1 2" key="1">
    <citation type="submission" date="2024-11" db="EMBL/GenBank/DDBJ databases">
        <title>Chromosome-level genome assembly of the freshwater bivalve Anodonta woodiana.</title>
        <authorList>
            <person name="Chen X."/>
        </authorList>
    </citation>
    <scope>NUCLEOTIDE SEQUENCE [LARGE SCALE GENOMIC DNA]</scope>
    <source>
        <strain evidence="1">MN2024</strain>
        <tissue evidence="1">Gills</tissue>
    </source>
</reference>
<accession>A0ABD3X000</accession>
<dbReference type="AlphaFoldDB" id="A0ABD3X000"/>